<evidence type="ECO:0000259" key="3">
    <source>
        <dbReference type="Pfam" id="PF08885"/>
    </source>
</evidence>
<dbReference type="AlphaFoldDB" id="A0A0G4H3N2"/>
<feature type="chain" id="PRO_5005191542" description="GSCFA domain-containing protein" evidence="2">
    <location>
        <begin position="20"/>
        <end position="564"/>
    </location>
</feature>
<feature type="compositionally biased region" description="Basic and acidic residues" evidence="1">
    <location>
        <begin position="101"/>
        <end position="114"/>
    </location>
</feature>
<accession>A0A0G4H3N2</accession>
<evidence type="ECO:0000313" key="4">
    <source>
        <dbReference type="EMBL" id="CEM38338.1"/>
    </source>
</evidence>
<organism evidence="4">
    <name type="scientific">Chromera velia CCMP2878</name>
    <dbReference type="NCBI Taxonomy" id="1169474"/>
    <lineage>
        <taxon>Eukaryota</taxon>
        <taxon>Sar</taxon>
        <taxon>Alveolata</taxon>
        <taxon>Colpodellida</taxon>
        <taxon>Chromeraceae</taxon>
        <taxon>Chromera</taxon>
    </lineage>
</organism>
<protein>
    <recommendedName>
        <fullName evidence="3">GSCFA domain-containing protein</fullName>
    </recommendedName>
</protein>
<dbReference type="InterPro" id="IPR014982">
    <property type="entry name" value="GSCFA"/>
</dbReference>
<feature type="compositionally biased region" description="Basic and acidic residues" evidence="1">
    <location>
        <begin position="254"/>
        <end position="268"/>
    </location>
</feature>
<keyword evidence="2" id="KW-0732">Signal</keyword>
<feature type="signal peptide" evidence="2">
    <location>
        <begin position="1"/>
        <end position="19"/>
    </location>
</feature>
<feature type="domain" description="GSCFA" evidence="3">
    <location>
        <begin position="334"/>
        <end position="483"/>
    </location>
</feature>
<dbReference type="EMBL" id="CDMZ01001848">
    <property type="protein sequence ID" value="CEM38338.1"/>
    <property type="molecule type" value="Genomic_DNA"/>
</dbReference>
<evidence type="ECO:0000256" key="2">
    <source>
        <dbReference type="SAM" id="SignalP"/>
    </source>
</evidence>
<proteinExistence type="predicted"/>
<feature type="domain" description="GSCFA" evidence="3">
    <location>
        <begin position="136"/>
        <end position="286"/>
    </location>
</feature>
<evidence type="ECO:0000256" key="1">
    <source>
        <dbReference type="SAM" id="MobiDB-lite"/>
    </source>
</evidence>
<feature type="region of interest" description="Disordered" evidence="1">
    <location>
        <begin position="18"/>
        <end position="43"/>
    </location>
</feature>
<feature type="region of interest" description="Disordered" evidence="1">
    <location>
        <begin position="240"/>
        <end position="268"/>
    </location>
</feature>
<sequence>MFGGFLFGLFLLLPEPVRRTPGGRVRKSGGLSRGGREEAQSLAGGRLKKRETLGVVAVSPSPVFSASFPLSSLFSSPTSRGGDEEGHPPSSSRLKKRQQQKVKDTSPIPKEERQRELYRLEVPIERRPRQISFSSRIVLLGSCFSENVGRRLKEELHFPNVSMNAAGTLYHPLNICAVLDEAMRRKETESADAEDRQETETAYNPSTGLWSSWDFHSRFSSPSKPSLLSSIHRSLNALGELMFPSPPSTEEAQTEERDSPRDTGEGHKDTLHLFLTFGSAFGYWLTSPPDPPPPSLEEKKDEISSGNAEKKNEKPEILSEDSFTEVSEKRLSFPVANCHKFPQRLFEKRLSDPDELAGRLLETLLRLSERCRKEKQFLRVYLTVSPVRHWKDGPVENNRSKATLLLLCGKVIEMLQGKRQKGAQKPNEAFSSASDGLKGPEQNLEVVYFPSYELVMDELRDYRFFEEDMLHPNKVAIDFVWRRLAGALLTAECEAGTREVEGLNRAAMHRPFWPGSEKHKEFLHKQMKRAEALEREHENLDLFRLKNAFQKELNSCGDDPTEGT</sequence>
<gene>
    <name evidence="4" type="ORF">Cvel_24579</name>
</gene>
<dbReference type="VEuPathDB" id="CryptoDB:Cvel_24579"/>
<name>A0A0G4H3N2_9ALVE</name>
<feature type="region of interest" description="Disordered" evidence="1">
    <location>
        <begin position="75"/>
        <end position="114"/>
    </location>
</feature>
<reference evidence="4" key="1">
    <citation type="submission" date="2014-11" db="EMBL/GenBank/DDBJ databases">
        <authorList>
            <person name="Otto D Thomas"/>
            <person name="Naeem Raeece"/>
        </authorList>
    </citation>
    <scope>NUCLEOTIDE SEQUENCE</scope>
</reference>
<feature type="region of interest" description="Disordered" evidence="1">
    <location>
        <begin position="286"/>
        <end position="321"/>
    </location>
</feature>
<feature type="compositionally biased region" description="Basic and acidic residues" evidence="1">
    <location>
        <begin position="296"/>
        <end position="317"/>
    </location>
</feature>
<dbReference type="Pfam" id="PF08885">
    <property type="entry name" value="GSCFA"/>
    <property type="match status" value="2"/>
</dbReference>